<dbReference type="KEGG" id="mauu:NCTC10437_03926"/>
<evidence type="ECO:0000256" key="6">
    <source>
        <dbReference type="ARBA" id="ARBA00023002"/>
    </source>
</evidence>
<dbReference type="InterPro" id="IPR017938">
    <property type="entry name" value="Riboflavin_synthase-like_b-brl"/>
</dbReference>
<dbReference type="GO" id="GO:0016491">
    <property type="term" value="F:oxidoreductase activity"/>
    <property type="evidence" value="ECO:0007669"/>
    <property type="project" value="UniProtKB-KW"/>
</dbReference>
<keyword evidence="5" id="KW-0274">FAD</keyword>
<dbReference type="OrthoDB" id="9796486at2"/>
<dbReference type="Proteomes" id="UP000279306">
    <property type="component" value="Chromosome"/>
</dbReference>
<dbReference type="InterPro" id="IPR039261">
    <property type="entry name" value="FNR_nucleotide-bd"/>
</dbReference>
<keyword evidence="12" id="KW-1185">Reference proteome</keyword>
<dbReference type="InterPro" id="IPR001709">
    <property type="entry name" value="Flavoprot_Pyr_Nucl_cyt_Rdtase"/>
</dbReference>
<dbReference type="PROSITE" id="PS51085">
    <property type="entry name" value="2FE2S_FER_2"/>
    <property type="match status" value="1"/>
</dbReference>
<evidence type="ECO:0000313" key="12">
    <source>
        <dbReference type="Proteomes" id="UP000279306"/>
    </source>
</evidence>
<evidence type="ECO:0000256" key="7">
    <source>
        <dbReference type="ARBA" id="ARBA00023004"/>
    </source>
</evidence>
<dbReference type="Gene3D" id="3.40.50.80">
    <property type="entry name" value="Nucleotide-binding domain of ferredoxin-NADP reductase (FNR) module"/>
    <property type="match status" value="1"/>
</dbReference>
<evidence type="ECO:0000256" key="2">
    <source>
        <dbReference type="ARBA" id="ARBA00022630"/>
    </source>
</evidence>
<accession>A0A3S4S5L0</accession>
<dbReference type="GO" id="GO:0051537">
    <property type="term" value="F:2 iron, 2 sulfur cluster binding"/>
    <property type="evidence" value="ECO:0007669"/>
    <property type="project" value="UniProtKB-KW"/>
</dbReference>
<dbReference type="CDD" id="cd00207">
    <property type="entry name" value="fer2"/>
    <property type="match status" value="1"/>
</dbReference>
<dbReference type="PANTHER" id="PTHR47354">
    <property type="entry name" value="NADH OXIDOREDUCTASE HCR"/>
    <property type="match status" value="1"/>
</dbReference>
<dbReference type="GO" id="GO:0050660">
    <property type="term" value="F:flavin adenine dinucleotide binding"/>
    <property type="evidence" value="ECO:0007669"/>
    <property type="project" value="TreeGrafter"/>
</dbReference>
<dbReference type="InterPro" id="IPR008333">
    <property type="entry name" value="Cbr1-like_FAD-bd_dom"/>
</dbReference>
<dbReference type="AlphaFoldDB" id="A0A3S4S5L0"/>
<dbReference type="InterPro" id="IPR036010">
    <property type="entry name" value="2Fe-2S_ferredoxin-like_sf"/>
</dbReference>
<keyword evidence="4" id="KW-0479">Metal-binding</keyword>
<evidence type="ECO:0000256" key="3">
    <source>
        <dbReference type="ARBA" id="ARBA00022714"/>
    </source>
</evidence>
<dbReference type="EC" id="1.17.1.-" evidence="11"/>
<dbReference type="InterPro" id="IPR050415">
    <property type="entry name" value="MRET"/>
</dbReference>
<dbReference type="PROSITE" id="PS00197">
    <property type="entry name" value="2FE2S_FER_1"/>
    <property type="match status" value="1"/>
</dbReference>
<evidence type="ECO:0000256" key="5">
    <source>
        <dbReference type="ARBA" id="ARBA00022827"/>
    </source>
</evidence>
<organism evidence="11 12">
    <name type="scientific">Mycolicibacterium aurum</name>
    <name type="common">Mycobacterium aurum</name>
    <dbReference type="NCBI Taxonomy" id="1791"/>
    <lineage>
        <taxon>Bacteria</taxon>
        <taxon>Bacillati</taxon>
        <taxon>Actinomycetota</taxon>
        <taxon>Actinomycetes</taxon>
        <taxon>Mycobacteriales</taxon>
        <taxon>Mycobacteriaceae</taxon>
        <taxon>Mycolicibacterium</taxon>
    </lineage>
</organism>
<name>A0A3S4S5L0_MYCAU</name>
<keyword evidence="6 11" id="KW-0560">Oxidoreductase</keyword>
<keyword evidence="3" id="KW-0001">2Fe-2S</keyword>
<dbReference type="PRINTS" id="PR00410">
    <property type="entry name" value="PHEHYDRXLASE"/>
</dbReference>
<dbReference type="PRINTS" id="PR00371">
    <property type="entry name" value="FPNCR"/>
</dbReference>
<dbReference type="Pfam" id="PF00111">
    <property type="entry name" value="Fer2"/>
    <property type="match status" value="1"/>
</dbReference>
<dbReference type="SUPFAM" id="SSF54292">
    <property type="entry name" value="2Fe-2S ferredoxin-like"/>
    <property type="match status" value="1"/>
</dbReference>
<dbReference type="Gene3D" id="3.10.20.30">
    <property type="match status" value="1"/>
</dbReference>
<dbReference type="STRING" id="1791.GCA_001049355_02040"/>
<dbReference type="SUPFAM" id="SSF63380">
    <property type="entry name" value="Riboflavin synthase domain-like"/>
    <property type="match status" value="1"/>
</dbReference>
<evidence type="ECO:0000259" key="10">
    <source>
        <dbReference type="PROSITE" id="PS51384"/>
    </source>
</evidence>
<feature type="domain" description="2Fe-2S ferredoxin-type" evidence="9">
    <location>
        <begin position="259"/>
        <end position="347"/>
    </location>
</feature>
<dbReference type="RefSeq" id="WP_048631960.1">
    <property type="nucleotide sequence ID" value="NZ_CVQQ01000005.1"/>
</dbReference>
<dbReference type="GO" id="GO:0046872">
    <property type="term" value="F:metal ion binding"/>
    <property type="evidence" value="ECO:0007669"/>
    <property type="project" value="UniProtKB-KW"/>
</dbReference>
<reference evidence="11 12" key="1">
    <citation type="submission" date="2018-12" db="EMBL/GenBank/DDBJ databases">
        <authorList>
            <consortium name="Pathogen Informatics"/>
        </authorList>
    </citation>
    <scope>NUCLEOTIDE SEQUENCE [LARGE SCALE GENOMIC DNA]</scope>
    <source>
        <strain evidence="11 12">NCTC10437</strain>
    </source>
</reference>
<dbReference type="InterPro" id="IPR012675">
    <property type="entry name" value="Beta-grasp_dom_sf"/>
</dbReference>
<keyword evidence="7" id="KW-0408">Iron</keyword>
<keyword evidence="2" id="KW-0285">Flavoprotein</keyword>
<keyword evidence="8" id="KW-0411">Iron-sulfur</keyword>
<evidence type="ECO:0000256" key="8">
    <source>
        <dbReference type="ARBA" id="ARBA00023014"/>
    </source>
</evidence>
<dbReference type="CDD" id="cd06214">
    <property type="entry name" value="PA_degradation_oxidoreductase_like"/>
    <property type="match status" value="1"/>
</dbReference>
<proteinExistence type="predicted"/>
<dbReference type="Pfam" id="PF00970">
    <property type="entry name" value="FAD_binding_6"/>
    <property type="match status" value="1"/>
</dbReference>
<evidence type="ECO:0000256" key="4">
    <source>
        <dbReference type="ARBA" id="ARBA00022723"/>
    </source>
</evidence>
<dbReference type="Gene3D" id="2.40.30.10">
    <property type="entry name" value="Translation factors"/>
    <property type="match status" value="1"/>
</dbReference>
<evidence type="ECO:0000256" key="1">
    <source>
        <dbReference type="ARBA" id="ARBA00001974"/>
    </source>
</evidence>
<dbReference type="InterPro" id="IPR006058">
    <property type="entry name" value="2Fe2S_fd_BS"/>
</dbReference>
<gene>
    <name evidence="11" type="primary">hmp_3</name>
    <name evidence="11" type="ORF">NCTC10437_03926</name>
</gene>
<dbReference type="PROSITE" id="PS51384">
    <property type="entry name" value="FAD_FR"/>
    <property type="match status" value="1"/>
</dbReference>
<sequence length="347" mass="37748">MAEELTVGDVAGFAPLRIKRVVRETSDAVSLVLDVPEYCSHRFRYKAGQFLTVQVSVDGCDLRRCYSMSSAPVEDELRITVKRDPGGVVSNWINDTAAAGGELQVAPPEGKFVLAEGLSTPRPLFAFAGGSGITPIMSLVRTALTNSGRPVRLFYANRGRDSVIFSDLLAELAEQHAERLTVEHHYDEDRGVVTATVVGSFVVQAGDADFYICGPAPFMDTVEAALLGSGVPRQRLHLERFSVADVAPDVTGDADETCEEIVIELDRKKITATYREGDTLLQTARQRGLRAPSSCETGSCGTCMARIVEGSARMRINDALEEDEVADGWVLTCQSLPTSRKVHMIYE</sequence>
<dbReference type="EMBL" id="LR134356">
    <property type="protein sequence ID" value="VEG56924.1"/>
    <property type="molecule type" value="Genomic_DNA"/>
</dbReference>
<feature type="domain" description="FAD-binding FR-type" evidence="10">
    <location>
        <begin position="11"/>
        <end position="115"/>
    </location>
</feature>
<dbReference type="Pfam" id="PF00175">
    <property type="entry name" value="NAD_binding_1"/>
    <property type="match status" value="1"/>
</dbReference>
<comment type="cofactor">
    <cofactor evidence="1">
        <name>FAD</name>
        <dbReference type="ChEBI" id="CHEBI:57692"/>
    </cofactor>
</comment>
<evidence type="ECO:0000259" key="9">
    <source>
        <dbReference type="PROSITE" id="PS51085"/>
    </source>
</evidence>
<dbReference type="InterPro" id="IPR001433">
    <property type="entry name" value="OxRdtase_FAD/NAD-bd"/>
</dbReference>
<dbReference type="InterPro" id="IPR001041">
    <property type="entry name" value="2Fe-2S_ferredoxin-type"/>
</dbReference>
<dbReference type="SUPFAM" id="SSF52343">
    <property type="entry name" value="Ferredoxin reductase-like, C-terminal NADP-linked domain"/>
    <property type="match status" value="1"/>
</dbReference>
<evidence type="ECO:0000313" key="11">
    <source>
        <dbReference type="EMBL" id="VEG56924.1"/>
    </source>
</evidence>
<dbReference type="PANTHER" id="PTHR47354:SF8">
    <property type="entry name" value="1,2-PHENYLACETYL-COA EPOXIDASE, SUBUNIT E"/>
    <property type="match status" value="1"/>
</dbReference>
<dbReference type="InterPro" id="IPR017927">
    <property type="entry name" value="FAD-bd_FR_type"/>
</dbReference>
<protein>
    <submittedName>
        <fullName evidence="11">Ferredoxin</fullName>
        <ecNumber evidence="11">1.17.1.-</ecNumber>
    </submittedName>
</protein>